<sequence length="365" mass="40624">MVLKDAYRLPLEPFRFRVPNTVTNATPGTKPLLDPATYAMFEELDSQIIRYLLDLNLECRVRRSLWEKYPIQVKNLKRPLLSSRLDEISRALMPVNERFHLNASYKIVQTAFAADLLLLMGRDALNASMQHPVLNGLMDLHREQLKKDKETGIRIDIGTSTQYEQWKTVQTWVGSCPFPAARQAAIDITASAPKPKQLLKGAIEPVSDVLFLRKMNSSLSSKLHLTLLLLQEEVGLSLLDSSPHAFAMCYLYTALHIKGALSRDKFGFESSDQEKRDRSSEGAPSGSNIVMHDIEAICEQHGPELFGSLDFSDSTARIADVTKIRAGSPSPGAGRLALSSLWHCFETTFMATSAFGRCLAGSIGR</sequence>
<dbReference type="Proteomes" id="UP001521785">
    <property type="component" value="Unassembled WGS sequence"/>
</dbReference>
<evidence type="ECO:0000313" key="2">
    <source>
        <dbReference type="Proteomes" id="UP001521785"/>
    </source>
</evidence>
<accession>A0ABR3QGV8</accession>
<gene>
    <name evidence="1" type="ORF">SLS60_012014</name>
</gene>
<evidence type="ECO:0000313" key="1">
    <source>
        <dbReference type="EMBL" id="KAL1591401.1"/>
    </source>
</evidence>
<protein>
    <submittedName>
        <fullName evidence="1">Uncharacterized protein</fullName>
    </submittedName>
</protein>
<comment type="caution">
    <text evidence="1">The sequence shown here is derived from an EMBL/GenBank/DDBJ whole genome shotgun (WGS) entry which is preliminary data.</text>
</comment>
<proteinExistence type="predicted"/>
<keyword evidence="2" id="KW-1185">Reference proteome</keyword>
<name>A0ABR3QGV8_9PLEO</name>
<organism evidence="1 2">
    <name type="scientific">Paraconiothyrium brasiliense</name>
    <dbReference type="NCBI Taxonomy" id="300254"/>
    <lineage>
        <taxon>Eukaryota</taxon>
        <taxon>Fungi</taxon>
        <taxon>Dikarya</taxon>
        <taxon>Ascomycota</taxon>
        <taxon>Pezizomycotina</taxon>
        <taxon>Dothideomycetes</taxon>
        <taxon>Pleosporomycetidae</taxon>
        <taxon>Pleosporales</taxon>
        <taxon>Massarineae</taxon>
        <taxon>Didymosphaeriaceae</taxon>
        <taxon>Paraconiothyrium</taxon>
    </lineage>
</organism>
<reference evidence="1 2" key="1">
    <citation type="submission" date="2024-02" db="EMBL/GenBank/DDBJ databases">
        <title>De novo assembly and annotation of 12 fungi associated with fruit tree decline syndrome in Ontario, Canada.</title>
        <authorList>
            <person name="Sulman M."/>
            <person name="Ellouze W."/>
            <person name="Ilyukhin E."/>
        </authorList>
    </citation>
    <scope>NUCLEOTIDE SEQUENCE [LARGE SCALE GENOMIC DNA]</scope>
    <source>
        <strain evidence="1 2">M42-189</strain>
    </source>
</reference>
<dbReference type="EMBL" id="JAKJXO020000027">
    <property type="protein sequence ID" value="KAL1591401.1"/>
    <property type="molecule type" value="Genomic_DNA"/>
</dbReference>